<proteinExistence type="predicted"/>
<name>A0AA35LEC0_9SAUR</name>
<dbReference type="PANTHER" id="PTHR21580:SF28">
    <property type="entry name" value="BOREALIN N-TERMINAL DOMAIN-CONTAINING PROTEIN-RELATED"/>
    <property type="match status" value="1"/>
</dbReference>
<accession>A0AA35LEC0</accession>
<evidence type="ECO:0008006" key="3">
    <source>
        <dbReference type="Google" id="ProtNLM"/>
    </source>
</evidence>
<dbReference type="EMBL" id="OX395140">
    <property type="protein sequence ID" value="CAI5794233.1"/>
    <property type="molecule type" value="Genomic_DNA"/>
</dbReference>
<dbReference type="InterPro" id="IPR010736">
    <property type="entry name" value="SHIPPO-rpt"/>
</dbReference>
<dbReference type="AlphaFoldDB" id="A0AA35LEC0"/>
<keyword evidence="2" id="KW-1185">Reference proteome</keyword>
<dbReference type="InterPro" id="IPR051291">
    <property type="entry name" value="CIMAP"/>
</dbReference>
<sequence>MGRVNIAQLWKMEFQQKHIKFMAQMYLDTSQKRNTKSQLLLKRHHHLYRGRLSRESSSTPFLPEIQFGKQSSGRISPEGRLSMAVNTDSPGPAAYSACSVNFRQTSAPSYTFGLKSPSKEGGGRRSWQKSWFLSNNPFIKKVDFSNETNWPSPFHYGQPLDVKPANLPNSPHFTMGQKGEFTLVSKNNMMDPAPNKYNTESAYKHVMFRSPSIIISPARNTMHKWARKDTTPGPGTYNVERGHIARLPCSPSFFIQGVRRPKKHETGPFSTL</sequence>
<dbReference type="PANTHER" id="PTHR21580">
    <property type="entry name" value="SHIPPO-1-RELATED"/>
    <property type="match status" value="1"/>
</dbReference>
<dbReference type="Proteomes" id="UP001178461">
    <property type="component" value="Chromosome Z"/>
</dbReference>
<evidence type="ECO:0000313" key="2">
    <source>
        <dbReference type="Proteomes" id="UP001178461"/>
    </source>
</evidence>
<gene>
    <name evidence="1" type="ORF">PODLI_1B024490</name>
</gene>
<organism evidence="1 2">
    <name type="scientific">Podarcis lilfordi</name>
    <name type="common">Lilford's wall lizard</name>
    <dbReference type="NCBI Taxonomy" id="74358"/>
    <lineage>
        <taxon>Eukaryota</taxon>
        <taxon>Metazoa</taxon>
        <taxon>Chordata</taxon>
        <taxon>Craniata</taxon>
        <taxon>Vertebrata</taxon>
        <taxon>Euteleostomi</taxon>
        <taxon>Lepidosauria</taxon>
        <taxon>Squamata</taxon>
        <taxon>Bifurcata</taxon>
        <taxon>Unidentata</taxon>
        <taxon>Episquamata</taxon>
        <taxon>Laterata</taxon>
        <taxon>Lacertibaenia</taxon>
        <taxon>Lacertidae</taxon>
        <taxon>Podarcis</taxon>
    </lineage>
</organism>
<reference evidence="1" key="1">
    <citation type="submission" date="2022-12" db="EMBL/GenBank/DDBJ databases">
        <authorList>
            <person name="Alioto T."/>
            <person name="Alioto T."/>
            <person name="Gomez Garrido J."/>
        </authorList>
    </citation>
    <scope>NUCLEOTIDE SEQUENCE</scope>
</reference>
<dbReference type="Pfam" id="PF07004">
    <property type="entry name" value="SHIPPO-rpt"/>
    <property type="match status" value="2"/>
</dbReference>
<protein>
    <recommendedName>
        <fullName evidence="3">Protein STPG3</fullName>
    </recommendedName>
</protein>
<evidence type="ECO:0000313" key="1">
    <source>
        <dbReference type="EMBL" id="CAI5794233.1"/>
    </source>
</evidence>